<dbReference type="AlphaFoldDB" id="A0A6F8YSF2"/>
<reference evidence="10 11" key="2">
    <citation type="submission" date="2020-03" db="EMBL/GenBank/DDBJ databases">
        <authorList>
            <person name="Ichikawa N."/>
            <person name="Kimura A."/>
            <person name="Kitahashi Y."/>
            <person name="Uohara A."/>
        </authorList>
    </citation>
    <scope>NUCLEOTIDE SEQUENCE [LARGE SCALE GENOMIC DNA]</scope>
    <source>
        <strain evidence="10 11">NBRC 105367</strain>
    </source>
</reference>
<evidence type="ECO:0000313" key="10">
    <source>
        <dbReference type="EMBL" id="BCB88913.1"/>
    </source>
</evidence>
<dbReference type="InterPro" id="IPR036849">
    <property type="entry name" value="Enolase-like_C_sf"/>
</dbReference>
<evidence type="ECO:0000256" key="3">
    <source>
        <dbReference type="ARBA" id="ARBA00022842"/>
    </source>
</evidence>
<comment type="similarity">
    <text evidence="1 8">Belongs to the mandelate racemase/muconate lactonizing enzyme family.</text>
</comment>
<dbReference type="RefSeq" id="WP_173160568.1">
    <property type="nucleotide sequence ID" value="NZ_AP022871.1"/>
</dbReference>
<protein>
    <recommendedName>
        <fullName evidence="8">Dipeptide epimerase</fullName>
        <ecNumber evidence="8">5.1.1.-</ecNumber>
    </recommendedName>
</protein>
<reference evidence="10 11" key="1">
    <citation type="submission" date="2020-03" db="EMBL/GenBank/DDBJ databases">
        <title>Whole genome shotgun sequence of Phytohabitans suffuscus NBRC 105367.</title>
        <authorList>
            <person name="Komaki H."/>
            <person name="Tamura T."/>
        </authorList>
    </citation>
    <scope>NUCLEOTIDE SEQUENCE [LARGE SCALE GENOMIC DNA]</scope>
    <source>
        <strain evidence="10 11">NBRC 105367</strain>
    </source>
</reference>
<dbReference type="InterPro" id="IPR029017">
    <property type="entry name" value="Enolase-like_N"/>
</dbReference>
<dbReference type="Pfam" id="PF02746">
    <property type="entry name" value="MR_MLE_N"/>
    <property type="match status" value="1"/>
</dbReference>
<feature type="binding site" evidence="6">
    <location>
        <position position="134"/>
    </location>
    <ligand>
        <name>substrate</name>
    </ligand>
</feature>
<evidence type="ECO:0000256" key="6">
    <source>
        <dbReference type="PIRSR" id="PIRSR634603-2"/>
    </source>
</evidence>
<feature type="binding site" evidence="6">
    <location>
        <position position="294"/>
    </location>
    <ligand>
        <name>substrate</name>
    </ligand>
</feature>
<keyword evidence="11" id="KW-1185">Reference proteome</keyword>
<dbReference type="InterPro" id="IPR013342">
    <property type="entry name" value="Mandelate_racemase_C"/>
</dbReference>
<dbReference type="SFLD" id="SFLDF00009">
    <property type="entry name" value="o-succinylbenzoate_synthase"/>
    <property type="match status" value="1"/>
</dbReference>
<dbReference type="Pfam" id="PF13378">
    <property type="entry name" value="MR_MLE_C"/>
    <property type="match status" value="1"/>
</dbReference>
<evidence type="ECO:0000256" key="8">
    <source>
        <dbReference type="RuleBase" id="RU366006"/>
    </source>
</evidence>
<dbReference type="SUPFAM" id="SSF54826">
    <property type="entry name" value="Enolase N-terminal domain-like"/>
    <property type="match status" value="1"/>
</dbReference>
<feature type="binding site" evidence="6">
    <location>
        <position position="319"/>
    </location>
    <ligand>
        <name>substrate</name>
    </ligand>
</feature>
<gene>
    <name evidence="10" type="primary">tcbD</name>
    <name evidence="10" type="ORF">Psuf_062260</name>
</gene>
<dbReference type="SFLD" id="SFLDS00001">
    <property type="entry name" value="Enolase"/>
    <property type="match status" value="1"/>
</dbReference>
<feature type="binding site" evidence="6">
    <location>
        <position position="159"/>
    </location>
    <ligand>
        <name>substrate</name>
    </ligand>
</feature>
<dbReference type="PANTHER" id="PTHR48073">
    <property type="entry name" value="O-SUCCINYLBENZOATE SYNTHASE-RELATED"/>
    <property type="match status" value="1"/>
</dbReference>
<dbReference type="Gene3D" id="3.20.20.120">
    <property type="entry name" value="Enolase-like C-terminal domain"/>
    <property type="match status" value="1"/>
</dbReference>
<dbReference type="EC" id="5.1.1.-" evidence="8"/>
<proteinExistence type="inferred from homology"/>
<feature type="active site" description="Proton acceptor; specific for (R)-substrate epimerization" evidence="5">
    <location>
        <position position="161"/>
    </location>
</feature>
<feature type="binding site" evidence="7">
    <location>
        <position position="217"/>
    </location>
    <ligand>
        <name>Mg(2+)</name>
        <dbReference type="ChEBI" id="CHEBI:18420"/>
    </ligand>
</feature>
<feature type="binding site" evidence="7">
    <location>
        <position position="242"/>
    </location>
    <ligand>
        <name>Mg(2+)</name>
        <dbReference type="ChEBI" id="CHEBI:18420"/>
    </ligand>
</feature>
<feature type="binding site" evidence="6">
    <location>
        <position position="23"/>
    </location>
    <ligand>
        <name>substrate</name>
    </ligand>
</feature>
<feature type="binding site" evidence="6">
    <location>
        <position position="321"/>
    </location>
    <ligand>
        <name>substrate</name>
    </ligand>
</feature>
<dbReference type="InterPro" id="IPR029065">
    <property type="entry name" value="Enolase_C-like"/>
</dbReference>
<dbReference type="InterPro" id="IPR034603">
    <property type="entry name" value="Dipeptide_epimerase"/>
</dbReference>
<feature type="binding site" evidence="7">
    <location>
        <position position="189"/>
    </location>
    <ligand>
        <name>Mg(2+)</name>
        <dbReference type="ChEBI" id="CHEBI:18420"/>
    </ligand>
</feature>
<comment type="cofactor">
    <cofactor evidence="7 8">
        <name>Mg(2+)</name>
        <dbReference type="ChEBI" id="CHEBI:18420"/>
    </cofactor>
    <text evidence="7 8">Binds 1 Mg(2+) ion per subunit.</text>
</comment>
<dbReference type="InterPro" id="IPR013341">
    <property type="entry name" value="Mandelate_racemase_N_dom"/>
</dbReference>
<feature type="active site" description="Proton acceptor; specific for (S)-substrate epimerization" evidence="5">
    <location>
        <position position="266"/>
    </location>
</feature>
<dbReference type="Gene3D" id="3.30.390.10">
    <property type="entry name" value="Enolase-like, N-terminal domain"/>
    <property type="match status" value="1"/>
</dbReference>
<dbReference type="CDD" id="cd03319">
    <property type="entry name" value="L-Ala-DL-Glu_epimerase"/>
    <property type="match status" value="1"/>
</dbReference>
<dbReference type="GO" id="GO:0046872">
    <property type="term" value="F:metal ion binding"/>
    <property type="evidence" value="ECO:0007669"/>
    <property type="project" value="UniProtKB-KW"/>
</dbReference>
<dbReference type="GO" id="GO:0016855">
    <property type="term" value="F:racemase and epimerase activity, acting on amino acids and derivatives"/>
    <property type="evidence" value="ECO:0007669"/>
    <property type="project" value="UniProtKB-UniRule"/>
</dbReference>
<keyword evidence="4 8" id="KW-0413">Isomerase</keyword>
<evidence type="ECO:0000256" key="5">
    <source>
        <dbReference type="PIRSR" id="PIRSR634603-1"/>
    </source>
</evidence>
<name>A0A6F8YSF2_9ACTN</name>
<dbReference type="PANTHER" id="PTHR48073:SF2">
    <property type="entry name" value="O-SUCCINYLBENZOATE SYNTHASE"/>
    <property type="match status" value="1"/>
</dbReference>
<feature type="binding site" evidence="6">
    <location>
        <position position="296"/>
    </location>
    <ligand>
        <name>substrate</name>
    </ligand>
</feature>
<keyword evidence="2 7" id="KW-0479">Metal-binding</keyword>
<accession>A0A6F8YSF2</accession>
<dbReference type="SFLD" id="SFLDG00180">
    <property type="entry name" value="muconate_cycloisomerase"/>
    <property type="match status" value="1"/>
</dbReference>
<evidence type="ECO:0000313" key="11">
    <source>
        <dbReference type="Proteomes" id="UP000503011"/>
    </source>
</evidence>
<feature type="domain" description="Mandelate racemase/muconate lactonizing enzyme C-terminal" evidence="9">
    <location>
        <begin position="140"/>
        <end position="238"/>
    </location>
</feature>
<evidence type="ECO:0000256" key="2">
    <source>
        <dbReference type="ARBA" id="ARBA00022723"/>
    </source>
</evidence>
<organism evidence="10 11">
    <name type="scientific">Phytohabitans suffuscus</name>
    <dbReference type="NCBI Taxonomy" id="624315"/>
    <lineage>
        <taxon>Bacteria</taxon>
        <taxon>Bacillati</taxon>
        <taxon>Actinomycetota</taxon>
        <taxon>Actinomycetes</taxon>
        <taxon>Micromonosporales</taxon>
        <taxon>Micromonosporaceae</taxon>
    </lineage>
</organism>
<keyword evidence="3 7" id="KW-0460">Magnesium</keyword>
<dbReference type="Proteomes" id="UP000503011">
    <property type="component" value="Chromosome"/>
</dbReference>
<evidence type="ECO:0000256" key="7">
    <source>
        <dbReference type="PIRSR" id="PIRSR634603-3"/>
    </source>
</evidence>
<evidence type="ECO:0000256" key="4">
    <source>
        <dbReference type="ARBA" id="ARBA00023235"/>
    </source>
</evidence>
<dbReference type="KEGG" id="psuu:Psuf_062260"/>
<sequence length="360" mass="37252">MIAKVRTHRVSAPLHTPFVTALRRATTVETLVVEVVDGDGLAGFGEAPQVWQVTGASVPGSEACVREILGPLLTGRDPDDLHALLAEVGRAVTGNEAAKAAVDTALHDLAARRLGVPLARFLGGTARRVPTDVTLSASDAGALAAAARDRVAEGFAVLKLKVGLDAAGDVSRVRAVRAAAGPGARIRLDANQGWTPREAVRVIRGIEDAGLDVELVEQPVPAWDLDGLAWVSERVSLPVLADESVYGVRDLVEVIRRRAADMVNVKLAKCGGLGPARTLLELATAHGMGTVVGSMMESQVGIGAAASLVAAYGTTAVPDLDAAWWLASSPVQGGIRYEGAHVVLPEAPGLGLKIISTDGD</sequence>
<evidence type="ECO:0000259" key="9">
    <source>
        <dbReference type="SMART" id="SM00922"/>
    </source>
</evidence>
<evidence type="ECO:0000256" key="1">
    <source>
        <dbReference type="ARBA" id="ARBA00008031"/>
    </source>
</evidence>
<dbReference type="SMART" id="SM00922">
    <property type="entry name" value="MR_MLE"/>
    <property type="match status" value="1"/>
</dbReference>
<dbReference type="SUPFAM" id="SSF51604">
    <property type="entry name" value="Enolase C-terminal domain-like"/>
    <property type="match status" value="1"/>
</dbReference>
<dbReference type="EMBL" id="AP022871">
    <property type="protein sequence ID" value="BCB88913.1"/>
    <property type="molecule type" value="Genomic_DNA"/>
</dbReference>